<evidence type="ECO:0000313" key="6">
    <source>
        <dbReference type="Proteomes" id="UP000694228"/>
    </source>
</evidence>
<dbReference type="PANTHER" id="PTHR36984:SF1">
    <property type="entry name" value="CRISPR-ASSOCIATED ENDORIBONUCLEASE CAS6 1"/>
    <property type="match status" value="1"/>
</dbReference>
<dbReference type="PANTHER" id="PTHR36984">
    <property type="entry name" value="CRISPR-ASSOCIATED ENDORIBONUCLEASE CAS6 1"/>
    <property type="match status" value="1"/>
</dbReference>
<dbReference type="InterPro" id="IPR049435">
    <property type="entry name" value="Cas_Cas6_C"/>
</dbReference>
<name>A0A8F5VP66_METHU</name>
<evidence type="ECO:0000256" key="3">
    <source>
        <dbReference type="ARBA" id="ARBA00023118"/>
    </source>
</evidence>
<dbReference type="EMBL" id="CP077107">
    <property type="protein sequence ID" value="QXO95661.1"/>
    <property type="molecule type" value="Genomic_DNA"/>
</dbReference>
<dbReference type="CDD" id="cd21140">
    <property type="entry name" value="Cas6_I-like"/>
    <property type="match status" value="1"/>
</dbReference>
<dbReference type="AlphaFoldDB" id="A0A8F5VP66"/>
<dbReference type="GO" id="GO:0003723">
    <property type="term" value="F:RNA binding"/>
    <property type="evidence" value="ECO:0007669"/>
    <property type="project" value="UniProtKB-KW"/>
</dbReference>
<dbReference type="GO" id="GO:0016788">
    <property type="term" value="F:hydrolase activity, acting on ester bonds"/>
    <property type="evidence" value="ECO:0007669"/>
    <property type="project" value="InterPro"/>
</dbReference>
<protein>
    <submittedName>
        <fullName evidence="5">CRISPR-associated endoribonuclease Cas6</fullName>
    </submittedName>
</protein>
<evidence type="ECO:0000256" key="2">
    <source>
        <dbReference type="ARBA" id="ARBA00022884"/>
    </source>
</evidence>
<proteinExistence type="inferred from homology"/>
<comment type="similarity">
    <text evidence="1">Belongs to the CRISPR-associated protein Cas6/Cse3/CasE family.</text>
</comment>
<reference evidence="5 6" key="1">
    <citation type="submission" date="2021-06" db="EMBL/GenBank/DDBJ databases">
        <title>Complete genome sequence of the secondary alcohol utilizing methanogen Methanospirillum hungatei strain GP1.</title>
        <authorList>
            <person name="Day L.A."/>
            <person name="Costa K.C."/>
        </authorList>
    </citation>
    <scope>NUCLEOTIDE SEQUENCE [LARGE SCALE GENOMIC DNA]</scope>
    <source>
        <strain evidence="5 6">GP1</strain>
    </source>
</reference>
<keyword evidence="3" id="KW-0051">Antiviral defense</keyword>
<gene>
    <name evidence="5" type="primary">cas6</name>
    <name evidence="5" type="ORF">KSK55_04495</name>
</gene>
<dbReference type="OrthoDB" id="43942at2157"/>
<evidence type="ECO:0000259" key="4">
    <source>
        <dbReference type="Pfam" id="PF01881"/>
    </source>
</evidence>
<keyword evidence="2" id="KW-0694">RNA-binding</keyword>
<dbReference type="NCBIfam" id="TIGR01877">
    <property type="entry name" value="cas_cas6"/>
    <property type="match status" value="1"/>
</dbReference>
<accession>A0A8F5VP66</accession>
<sequence>MRIILELKNKQDQKNISLEYHKLQGFIYSIIKDSGYTGIHDKRGYKPFSYSNMFPYQNQRKDEILKIIFATPGIQLGESVYKTLEKRLNSLIHIGDCEYYLSDLKQLNLEIHSFPFRIVVNTPIILRIPEYNYDLYDIPEIERKPRYIYWRPNVPFSTFIKQLTENLIKKYNDFYGTEIDNIELFEKYYYKKMVHSRLIIDGKSYGFAASIWSFEWSTLTAIQKKIINFGLDAGFGERNSMGFGFVNPIIKDHQN</sequence>
<dbReference type="Proteomes" id="UP000694228">
    <property type="component" value="Chromosome"/>
</dbReference>
<feature type="domain" description="CRISPR associated protein Cas6 C-terminal" evidence="4">
    <location>
        <begin position="140"/>
        <end position="247"/>
    </location>
</feature>
<dbReference type="InterPro" id="IPR010156">
    <property type="entry name" value="CRISPR-assoc_prot_Cas6"/>
</dbReference>
<evidence type="ECO:0000313" key="5">
    <source>
        <dbReference type="EMBL" id="QXO95661.1"/>
    </source>
</evidence>
<dbReference type="Pfam" id="PF01881">
    <property type="entry name" value="Cas_Cas6_C"/>
    <property type="match status" value="1"/>
</dbReference>
<organism evidence="5 6">
    <name type="scientific">Methanospirillum hungatei</name>
    <dbReference type="NCBI Taxonomy" id="2203"/>
    <lineage>
        <taxon>Archaea</taxon>
        <taxon>Methanobacteriati</taxon>
        <taxon>Methanobacteriota</taxon>
        <taxon>Stenosarchaea group</taxon>
        <taxon>Methanomicrobia</taxon>
        <taxon>Methanomicrobiales</taxon>
        <taxon>Methanospirillaceae</taxon>
        <taxon>Methanospirillum</taxon>
    </lineage>
</organism>
<evidence type="ECO:0000256" key="1">
    <source>
        <dbReference type="ARBA" id="ARBA00005937"/>
    </source>
</evidence>
<dbReference type="GO" id="GO:0051607">
    <property type="term" value="P:defense response to virus"/>
    <property type="evidence" value="ECO:0007669"/>
    <property type="project" value="UniProtKB-KW"/>
</dbReference>